<evidence type="ECO:0000256" key="3">
    <source>
        <dbReference type="ARBA" id="ARBA00022771"/>
    </source>
</evidence>
<evidence type="ECO:0000256" key="2">
    <source>
        <dbReference type="ARBA" id="ARBA00022723"/>
    </source>
</evidence>
<keyword evidence="5" id="KW-0805">Transcription regulation</keyword>
<keyword evidence="7" id="KW-0539">Nucleus</keyword>
<dbReference type="Gene3D" id="3.30.160.60">
    <property type="entry name" value="Classic Zinc Finger"/>
    <property type="match status" value="3"/>
</dbReference>
<reference evidence="10 11" key="1">
    <citation type="journal article" date="2023" name="Nat. Commun.">
        <title>Origin of minicircular mitochondrial genomes in red algae.</title>
        <authorList>
            <person name="Lee Y."/>
            <person name="Cho C.H."/>
            <person name="Lee Y.M."/>
            <person name="Park S.I."/>
            <person name="Yang J.H."/>
            <person name="West J.A."/>
            <person name="Bhattacharya D."/>
            <person name="Yoon H.S."/>
        </authorList>
    </citation>
    <scope>NUCLEOTIDE SEQUENCE [LARGE SCALE GENOMIC DNA]</scope>
    <source>
        <strain evidence="10 11">CCMP1338</strain>
        <tissue evidence="10">Whole cell</tissue>
    </source>
</reference>
<dbReference type="PROSITE" id="PS50157">
    <property type="entry name" value="ZINC_FINGER_C2H2_2"/>
    <property type="match status" value="4"/>
</dbReference>
<evidence type="ECO:0000256" key="6">
    <source>
        <dbReference type="ARBA" id="ARBA00023163"/>
    </source>
</evidence>
<evidence type="ECO:0000256" key="5">
    <source>
        <dbReference type="ARBA" id="ARBA00023015"/>
    </source>
</evidence>
<dbReference type="GO" id="GO:0006357">
    <property type="term" value="P:regulation of transcription by RNA polymerase II"/>
    <property type="evidence" value="ECO:0007669"/>
    <property type="project" value="TreeGrafter"/>
</dbReference>
<dbReference type="InterPro" id="IPR013087">
    <property type="entry name" value="Znf_C2H2_type"/>
</dbReference>
<feature type="domain" description="C2H2-type" evidence="9">
    <location>
        <begin position="398"/>
        <end position="426"/>
    </location>
</feature>
<dbReference type="PANTHER" id="PTHR46179:SF13">
    <property type="entry name" value="C2H2-TYPE DOMAIN-CONTAINING PROTEIN"/>
    <property type="match status" value="1"/>
</dbReference>
<keyword evidence="4" id="KW-0862">Zinc</keyword>
<comment type="caution">
    <text evidence="10">The sequence shown here is derived from an EMBL/GenBank/DDBJ whole genome shotgun (WGS) entry which is preliminary data.</text>
</comment>
<name>A0AAV8UM85_9RHOD</name>
<feature type="domain" description="C2H2-type" evidence="9">
    <location>
        <begin position="427"/>
        <end position="455"/>
    </location>
</feature>
<evidence type="ECO:0000313" key="10">
    <source>
        <dbReference type="EMBL" id="KAJ8902213.1"/>
    </source>
</evidence>
<comment type="subcellular location">
    <subcellularLocation>
        <location evidence="1">Nucleus</location>
    </subcellularLocation>
</comment>
<dbReference type="PROSITE" id="PS00028">
    <property type="entry name" value="ZINC_FINGER_C2H2_1"/>
    <property type="match status" value="4"/>
</dbReference>
<keyword evidence="6" id="KW-0804">Transcription</keyword>
<dbReference type="SUPFAM" id="SSF57667">
    <property type="entry name" value="beta-beta-alpha zinc fingers"/>
    <property type="match status" value="2"/>
</dbReference>
<dbReference type="PANTHER" id="PTHR46179">
    <property type="entry name" value="ZINC FINGER PROTEIN"/>
    <property type="match status" value="1"/>
</dbReference>
<feature type="domain" description="C2H2-type" evidence="9">
    <location>
        <begin position="485"/>
        <end position="508"/>
    </location>
</feature>
<dbReference type="InterPro" id="IPR051061">
    <property type="entry name" value="Zinc_finger_trans_reg"/>
</dbReference>
<dbReference type="Proteomes" id="UP001157974">
    <property type="component" value="Unassembled WGS sequence"/>
</dbReference>
<protein>
    <recommendedName>
        <fullName evidence="9">C2H2-type domain-containing protein</fullName>
    </recommendedName>
</protein>
<proteinExistence type="predicted"/>
<keyword evidence="11" id="KW-1185">Reference proteome</keyword>
<dbReference type="InterPro" id="IPR036236">
    <property type="entry name" value="Znf_C2H2_sf"/>
</dbReference>
<accession>A0AAV8UM85</accession>
<evidence type="ECO:0000256" key="4">
    <source>
        <dbReference type="ARBA" id="ARBA00022833"/>
    </source>
</evidence>
<gene>
    <name evidence="10" type="ORF">NDN08_006621</name>
</gene>
<dbReference type="SMART" id="SM00355">
    <property type="entry name" value="ZnF_C2H2"/>
    <property type="match status" value="4"/>
</dbReference>
<evidence type="ECO:0000256" key="1">
    <source>
        <dbReference type="ARBA" id="ARBA00004123"/>
    </source>
</evidence>
<evidence type="ECO:0000259" key="9">
    <source>
        <dbReference type="PROSITE" id="PS50157"/>
    </source>
</evidence>
<evidence type="ECO:0000256" key="7">
    <source>
        <dbReference type="ARBA" id="ARBA00023242"/>
    </source>
</evidence>
<evidence type="ECO:0000256" key="8">
    <source>
        <dbReference type="PROSITE-ProRule" id="PRU00042"/>
    </source>
</evidence>
<dbReference type="GO" id="GO:0005634">
    <property type="term" value="C:nucleus"/>
    <property type="evidence" value="ECO:0007669"/>
    <property type="project" value="UniProtKB-SubCell"/>
</dbReference>
<evidence type="ECO:0000313" key="11">
    <source>
        <dbReference type="Proteomes" id="UP001157974"/>
    </source>
</evidence>
<dbReference type="AlphaFoldDB" id="A0AAV8UM85"/>
<keyword evidence="2" id="KW-0479">Metal-binding</keyword>
<feature type="domain" description="C2H2-type" evidence="9">
    <location>
        <begin position="456"/>
        <end position="484"/>
    </location>
</feature>
<organism evidence="10 11">
    <name type="scientific">Rhodosorus marinus</name>
    <dbReference type="NCBI Taxonomy" id="101924"/>
    <lineage>
        <taxon>Eukaryota</taxon>
        <taxon>Rhodophyta</taxon>
        <taxon>Stylonematophyceae</taxon>
        <taxon>Stylonematales</taxon>
        <taxon>Stylonemataceae</taxon>
        <taxon>Rhodosorus</taxon>
    </lineage>
</organism>
<keyword evidence="3 8" id="KW-0863">Zinc-finger</keyword>
<dbReference type="EMBL" id="JAMWBK010000009">
    <property type="protein sequence ID" value="KAJ8902213.1"/>
    <property type="molecule type" value="Genomic_DNA"/>
</dbReference>
<sequence length="525" mass="59167">MSIRLAVGTIPDYAWDWVNFKEDHTSFDLENLKLAMVLRGRSKVVPAGNLSLSSMGDGNLTSELSSVYEQCKDEIHGDDQLEDTFNMLSFPTHVTKDAILGKQTDGLMSCLAKSLGFEVKEERFFVQFSGQGSNTIVSCKTSCGHVVLGENVMEALCENERFDAIAYHEDNPYQVFKPATTQEFLTCESCGVAGRRCPCKIPDLSFNCKYGSSMPKSWFETPRDKWLDYRMGSFAVLNNLSTLAVFKSTQDAYQMNVAPWTLFSYMKYDMLTDQRAVDNLVMDYLTQVVAAHSPFKELTVSDGRFAEEESFPNDSPLIEEVQAGSYENPFASSGPSGVDGIRKPVLLPFGKIIVGPGELIPDETSEVSDDTGSERLDQTVPARPQAYERCGTQAPPRPECHVCGATFSRKYEVNRHIKIVHQAVKEHVCQICNRAFALRQHLNSHIDAVHEKKRDCICKMCGMGFPTEAKVNRHVRCVHLKERAYKCKVCNKDYFQQSDLLRHMKRKHKPLLDDPTFEVNNHILV</sequence>
<dbReference type="Pfam" id="PF00096">
    <property type="entry name" value="zf-C2H2"/>
    <property type="match status" value="2"/>
</dbReference>
<dbReference type="GO" id="GO:0008270">
    <property type="term" value="F:zinc ion binding"/>
    <property type="evidence" value="ECO:0007669"/>
    <property type="project" value="UniProtKB-KW"/>
</dbReference>